<dbReference type="SUPFAM" id="SSF54403">
    <property type="entry name" value="Cystatin/monellin"/>
    <property type="match status" value="1"/>
</dbReference>
<dbReference type="InterPro" id="IPR000010">
    <property type="entry name" value="Cystatin_dom"/>
</dbReference>
<dbReference type="InterPro" id="IPR046350">
    <property type="entry name" value="Cystatin_sf"/>
</dbReference>
<evidence type="ECO:0000259" key="3">
    <source>
        <dbReference type="Pfam" id="PF16845"/>
    </source>
</evidence>
<dbReference type="EMBL" id="PKMF04000375">
    <property type="protein sequence ID" value="KAK7835169.1"/>
    <property type="molecule type" value="Genomic_DNA"/>
</dbReference>
<comment type="caution">
    <text evidence="4">The sequence shown here is derived from an EMBL/GenBank/DDBJ whole genome shotgun (WGS) entry which is preliminary data.</text>
</comment>
<dbReference type="Gene3D" id="3.10.450.10">
    <property type="match status" value="1"/>
</dbReference>
<dbReference type="GO" id="GO:0004869">
    <property type="term" value="F:cysteine-type endopeptidase inhibitor activity"/>
    <property type="evidence" value="ECO:0007669"/>
    <property type="project" value="UniProtKB-KW"/>
</dbReference>
<organism evidence="4 5">
    <name type="scientific">Quercus suber</name>
    <name type="common">Cork oak</name>
    <dbReference type="NCBI Taxonomy" id="58331"/>
    <lineage>
        <taxon>Eukaryota</taxon>
        <taxon>Viridiplantae</taxon>
        <taxon>Streptophyta</taxon>
        <taxon>Embryophyta</taxon>
        <taxon>Tracheophyta</taxon>
        <taxon>Spermatophyta</taxon>
        <taxon>Magnoliopsida</taxon>
        <taxon>eudicotyledons</taxon>
        <taxon>Gunneridae</taxon>
        <taxon>Pentapetalae</taxon>
        <taxon>rosids</taxon>
        <taxon>fabids</taxon>
        <taxon>Fagales</taxon>
        <taxon>Fagaceae</taxon>
        <taxon>Quercus</taxon>
    </lineage>
</organism>
<name>A0AAW0K9K4_QUESU</name>
<dbReference type="Pfam" id="PF16845">
    <property type="entry name" value="SQAPI"/>
    <property type="match status" value="1"/>
</dbReference>
<proteinExistence type="predicted"/>
<protein>
    <submittedName>
        <fullName evidence="4">Cysteine proteinase inhibitor 1</fullName>
    </submittedName>
</protein>
<accession>A0AAW0K9K4</accession>
<feature type="domain" description="Cystatin" evidence="3">
    <location>
        <begin position="18"/>
        <end position="79"/>
    </location>
</feature>
<evidence type="ECO:0000256" key="2">
    <source>
        <dbReference type="ARBA" id="ARBA00022704"/>
    </source>
</evidence>
<evidence type="ECO:0000256" key="1">
    <source>
        <dbReference type="ARBA" id="ARBA00022690"/>
    </source>
</evidence>
<gene>
    <name evidence="4" type="primary">CYT1_3</name>
    <name evidence="4" type="ORF">CFP56_023767</name>
</gene>
<keyword evidence="2" id="KW-0789">Thiol protease inhibitor</keyword>
<keyword evidence="1" id="KW-0646">Protease inhibitor</keyword>
<reference evidence="4 5" key="1">
    <citation type="journal article" date="2018" name="Sci. Data">
        <title>The draft genome sequence of cork oak.</title>
        <authorList>
            <person name="Ramos A.M."/>
            <person name="Usie A."/>
            <person name="Barbosa P."/>
            <person name="Barros P.M."/>
            <person name="Capote T."/>
            <person name="Chaves I."/>
            <person name="Simoes F."/>
            <person name="Abreu I."/>
            <person name="Carrasquinho I."/>
            <person name="Faro C."/>
            <person name="Guimaraes J.B."/>
            <person name="Mendonca D."/>
            <person name="Nobrega F."/>
            <person name="Rodrigues L."/>
            <person name="Saibo N.J.M."/>
            <person name="Varela M.C."/>
            <person name="Egas C."/>
            <person name="Matos J."/>
            <person name="Miguel C.M."/>
            <person name="Oliveira M.M."/>
            <person name="Ricardo C.P."/>
            <person name="Goncalves S."/>
        </authorList>
    </citation>
    <scope>NUCLEOTIDE SEQUENCE [LARGE SCALE GENOMIC DNA]</scope>
    <source>
        <strain evidence="5">cv. HL8</strain>
    </source>
</reference>
<sequence>MCPIICRVPIARELREITNINDNVKKIGQFAVFKFNRRSNSNLLFERFSDGFYYRPVLEAKHGAYTKNYQAIVLDQPWAYLGPSCHKASLFGAANNMGKCIVAIVEDLLAPKIINTLVPLLFALRAVSNSAINSGSAAKLIFR</sequence>
<dbReference type="Proteomes" id="UP000237347">
    <property type="component" value="Unassembled WGS sequence"/>
</dbReference>
<evidence type="ECO:0000313" key="4">
    <source>
        <dbReference type="EMBL" id="KAK7835169.1"/>
    </source>
</evidence>
<evidence type="ECO:0000313" key="5">
    <source>
        <dbReference type="Proteomes" id="UP000237347"/>
    </source>
</evidence>
<keyword evidence="5" id="KW-1185">Reference proteome</keyword>
<dbReference type="AlphaFoldDB" id="A0AAW0K9K4"/>